<protein>
    <submittedName>
        <fullName evidence="2">Acyl carrier protein</fullName>
    </submittedName>
</protein>
<keyword evidence="3" id="KW-1185">Reference proteome</keyword>
<dbReference type="EMBL" id="QGHA01000001">
    <property type="protein sequence ID" value="PWK79872.1"/>
    <property type="molecule type" value="Genomic_DNA"/>
</dbReference>
<sequence>MDTEQILNQVNDIFKDVLENNDIILSAATTAADVEEWDSLNHIQLIVAIEKRFGIRFTTAEIYTWKNIGDMCTVIAQKLQK</sequence>
<dbReference type="InterPro" id="IPR036736">
    <property type="entry name" value="ACP-like_sf"/>
</dbReference>
<organism evidence="2 3">
    <name type="scientific">Mucilaginibacter oryzae</name>
    <dbReference type="NCBI Taxonomy" id="468058"/>
    <lineage>
        <taxon>Bacteria</taxon>
        <taxon>Pseudomonadati</taxon>
        <taxon>Bacteroidota</taxon>
        <taxon>Sphingobacteriia</taxon>
        <taxon>Sphingobacteriales</taxon>
        <taxon>Sphingobacteriaceae</taxon>
        <taxon>Mucilaginibacter</taxon>
    </lineage>
</organism>
<gene>
    <name evidence="2" type="ORF">LX99_00332</name>
</gene>
<dbReference type="RefSeq" id="WP_022833937.1">
    <property type="nucleotide sequence ID" value="NZ_QGHA01000001.1"/>
</dbReference>
<evidence type="ECO:0000313" key="3">
    <source>
        <dbReference type="Proteomes" id="UP000245678"/>
    </source>
</evidence>
<proteinExistence type="predicted"/>
<accession>A0A316HXV8</accession>
<dbReference type="Proteomes" id="UP000245678">
    <property type="component" value="Unassembled WGS sequence"/>
</dbReference>
<dbReference type="AlphaFoldDB" id="A0A316HXV8"/>
<dbReference type="Pfam" id="PF00550">
    <property type="entry name" value="PP-binding"/>
    <property type="match status" value="1"/>
</dbReference>
<evidence type="ECO:0000259" key="1">
    <source>
        <dbReference type="PROSITE" id="PS50075"/>
    </source>
</evidence>
<dbReference type="InterPro" id="IPR009081">
    <property type="entry name" value="PP-bd_ACP"/>
</dbReference>
<name>A0A316HXV8_9SPHI</name>
<reference evidence="2 3" key="1">
    <citation type="submission" date="2018-05" db="EMBL/GenBank/DDBJ databases">
        <title>Genomic Encyclopedia of Archaeal and Bacterial Type Strains, Phase II (KMG-II): from individual species to whole genera.</title>
        <authorList>
            <person name="Goeker M."/>
        </authorList>
    </citation>
    <scope>NUCLEOTIDE SEQUENCE [LARGE SCALE GENOMIC DNA]</scope>
    <source>
        <strain evidence="2 3">DSM 19975</strain>
    </source>
</reference>
<comment type="caution">
    <text evidence="2">The sequence shown here is derived from an EMBL/GenBank/DDBJ whole genome shotgun (WGS) entry which is preliminary data.</text>
</comment>
<dbReference type="SUPFAM" id="SSF47336">
    <property type="entry name" value="ACP-like"/>
    <property type="match status" value="1"/>
</dbReference>
<dbReference type="PROSITE" id="PS50075">
    <property type="entry name" value="CARRIER"/>
    <property type="match status" value="1"/>
</dbReference>
<evidence type="ECO:0000313" key="2">
    <source>
        <dbReference type="EMBL" id="PWK79872.1"/>
    </source>
</evidence>
<dbReference type="Gene3D" id="1.10.1200.10">
    <property type="entry name" value="ACP-like"/>
    <property type="match status" value="1"/>
</dbReference>
<feature type="domain" description="Carrier" evidence="1">
    <location>
        <begin position="1"/>
        <end position="79"/>
    </location>
</feature>